<comment type="catalytic activity">
    <reaction evidence="6">
        <text>3-hydroxy-2-methylpropanoate + NAD(+) = 2-methyl-3-oxopropanoate + NADH + H(+)</text>
        <dbReference type="Rhea" id="RHEA:17681"/>
        <dbReference type="ChEBI" id="CHEBI:11805"/>
        <dbReference type="ChEBI" id="CHEBI:15378"/>
        <dbReference type="ChEBI" id="CHEBI:57540"/>
        <dbReference type="ChEBI" id="CHEBI:57700"/>
        <dbReference type="ChEBI" id="CHEBI:57945"/>
        <dbReference type="EC" id="1.1.1.31"/>
    </reaction>
</comment>
<dbReference type="InterPro" id="IPR036291">
    <property type="entry name" value="NAD(P)-bd_dom_sf"/>
</dbReference>
<comment type="similarity">
    <text evidence="1 6">Belongs to the HIBADH-related family.</text>
</comment>
<dbReference type="GO" id="GO:0050661">
    <property type="term" value="F:NADP binding"/>
    <property type="evidence" value="ECO:0007669"/>
    <property type="project" value="InterPro"/>
</dbReference>
<organism evidence="9 10">
    <name type="scientific">Garicola koreensis</name>
    <dbReference type="NCBI Taxonomy" id="1262554"/>
    <lineage>
        <taxon>Bacteria</taxon>
        <taxon>Bacillati</taxon>
        <taxon>Actinomycetota</taxon>
        <taxon>Actinomycetes</taxon>
        <taxon>Micrococcales</taxon>
        <taxon>Micrococcaceae</taxon>
        <taxon>Garicola</taxon>
    </lineage>
</organism>
<comment type="pathway">
    <text evidence="6">Amino-acid degradation; L-valine degradation.</text>
</comment>
<dbReference type="SUPFAM" id="SSF48179">
    <property type="entry name" value="6-phosphogluconate dehydrogenase C-terminal domain-like"/>
    <property type="match status" value="1"/>
</dbReference>
<dbReference type="PANTHER" id="PTHR22981:SF7">
    <property type="entry name" value="3-HYDROXYISOBUTYRATE DEHYDROGENASE, MITOCHONDRIAL"/>
    <property type="match status" value="1"/>
</dbReference>
<evidence type="ECO:0000259" key="7">
    <source>
        <dbReference type="Pfam" id="PF03446"/>
    </source>
</evidence>
<dbReference type="FunFam" id="1.10.1040.10:FF:000006">
    <property type="entry name" value="3-hydroxyisobutyrate dehydrogenase"/>
    <property type="match status" value="1"/>
</dbReference>
<dbReference type="Gene3D" id="1.10.1040.10">
    <property type="entry name" value="N-(1-d-carboxylethyl)-l-norvaline Dehydrogenase, domain 2"/>
    <property type="match status" value="1"/>
</dbReference>
<name>A0A7W5XL90_9MICC</name>
<dbReference type="Pfam" id="PF03446">
    <property type="entry name" value="NAD_binding_2"/>
    <property type="match status" value="1"/>
</dbReference>
<dbReference type="NCBIfam" id="TIGR01692">
    <property type="entry name" value="HIBADH"/>
    <property type="match status" value="1"/>
</dbReference>
<dbReference type="UniPathway" id="UPA00362"/>
<dbReference type="RefSeq" id="WP_183358254.1">
    <property type="nucleotide sequence ID" value="NZ_BAABKR010000016.1"/>
</dbReference>
<dbReference type="GO" id="GO:0008442">
    <property type="term" value="F:3-hydroxyisobutyrate dehydrogenase activity"/>
    <property type="evidence" value="ECO:0007669"/>
    <property type="project" value="UniProtKB-EC"/>
</dbReference>
<dbReference type="InterPro" id="IPR029154">
    <property type="entry name" value="HIBADH-like_NADP-bd"/>
</dbReference>
<dbReference type="InterPro" id="IPR011548">
    <property type="entry name" value="HIBADH"/>
</dbReference>
<reference evidence="9 10" key="1">
    <citation type="submission" date="2020-08" db="EMBL/GenBank/DDBJ databases">
        <title>Sequencing the genomes of 1000 actinobacteria strains.</title>
        <authorList>
            <person name="Klenk H.-P."/>
        </authorList>
    </citation>
    <scope>NUCLEOTIDE SEQUENCE [LARGE SCALE GENOMIC DNA]</scope>
    <source>
        <strain evidence="9 10">DSM 28238</strain>
    </source>
</reference>
<dbReference type="Gene3D" id="3.40.50.720">
    <property type="entry name" value="NAD(P)-binding Rossmann-like Domain"/>
    <property type="match status" value="1"/>
</dbReference>
<sequence>MSQTAAESSAQPKVAFIGLGNMGGPMAANLVAAGVPVQAYDVVAEAMDTAQQNGVEVVADPLDAVAEADVVLTMLPSGEHVLAAYQHSPGLLAAAKPGATFLDCSTINISEAQEAAELAKQAGFQAADAPVSGGVVGAEAGTLAFMVGADDDVFGQLRPLLEIMGARVVHCGASGLGQAAKICNNMILAVSQIAVGEAFVLGEQLGLTHQALYDVASKASGQSWALTTNCPVPGPVPTSPANRDFAPGFAGALMAKDLGLATNALDEKGVDGQMGRLAAAIYSEFAEGEGATQDFSAIISTIRANSQSPGA</sequence>
<keyword evidence="3 6" id="KW-0560">Oxidoreductase</keyword>
<accession>A0A7W5XL90</accession>
<evidence type="ECO:0000256" key="1">
    <source>
        <dbReference type="ARBA" id="ARBA00009080"/>
    </source>
</evidence>
<evidence type="ECO:0000313" key="10">
    <source>
        <dbReference type="Proteomes" id="UP000547528"/>
    </source>
</evidence>
<dbReference type="EMBL" id="JACIBT010000004">
    <property type="protein sequence ID" value="MBB3667835.1"/>
    <property type="molecule type" value="Genomic_DNA"/>
</dbReference>
<protein>
    <recommendedName>
        <fullName evidence="6">3-hydroxyisobutyrate dehydrogenase</fullName>
        <shortName evidence="6">HIBADH</shortName>
        <ecNumber evidence="6">1.1.1.31</ecNumber>
    </recommendedName>
</protein>
<feature type="active site" evidence="5">
    <location>
        <position position="181"/>
    </location>
</feature>
<dbReference type="PANTHER" id="PTHR22981">
    <property type="entry name" value="3-HYDROXYISOBUTYRATE DEHYDROGENASE-RELATED"/>
    <property type="match status" value="1"/>
</dbReference>
<dbReference type="InterPro" id="IPR013328">
    <property type="entry name" value="6PGD_dom2"/>
</dbReference>
<dbReference type="Pfam" id="PF14833">
    <property type="entry name" value="NAD_binding_11"/>
    <property type="match status" value="1"/>
</dbReference>
<gene>
    <name evidence="9" type="ORF">FHX47_001457</name>
</gene>
<dbReference type="EC" id="1.1.1.31" evidence="6"/>
<dbReference type="PIRSF" id="PIRSF000103">
    <property type="entry name" value="HIBADH"/>
    <property type="match status" value="1"/>
</dbReference>
<evidence type="ECO:0000313" key="9">
    <source>
        <dbReference type="EMBL" id="MBB3667835.1"/>
    </source>
</evidence>
<evidence type="ECO:0000256" key="2">
    <source>
        <dbReference type="ARBA" id="ARBA00022456"/>
    </source>
</evidence>
<dbReference type="Proteomes" id="UP000547528">
    <property type="component" value="Unassembled WGS sequence"/>
</dbReference>
<proteinExistence type="inferred from homology"/>
<keyword evidence="10" id="KW-1185">Reference proteome</keyword>
<evidence type="ECO:0000256" key="5">
    <source>
        <dbReference type="PIRSR" id="PIRSR000103-1"/>
    </source>
</evidence>
<feature type="domain" description="6-phosphogluconate dehydrogenase NADP-binding" evidence="7">
    <location>
        <begin position="13"/>
        <end position="172"/>
    </location>
</feature>
<evidence type="ECO:0000256" key="6">
    <source>
        <dbReference type="RuleBase" id="RU910714"/>
    </source>
</evidence>
<evidence type="ECO:0000256" key="3">
    <source>
        <dbReference type="ARBA" id="ARBA00023002"/>
    </source>
</evidence>
<dbReference type="InterPro" id="IPR006115">
    <property type="entry name" value="6PGDH_NADP-bd"/>
</dbReference>
<comment type="caution">
    <text evidence="9">The sequence shown here is derived from an EMBL/GenBank/DDBJ whole genome shotgun (WGS) entry which is preliminary data.</text>
</comment>
<evidence type="ECO:0000256" key="4">
    <source>
        <dbReference type="ARBA" id="ARBA00023027"/>
    </source>
</evidence>
<dbReference type="AlphaFoldDB" id="A0A7W5XL90"/>
<dbReference type="InterPro" id="IPR008927">
    <property type="entry name" value="6-PGluconate_DH-like_C_sf"/>
</dbReference>
<dbReference type="InterPro" id="IPR015815">
    <property type="entry name" value="HIBADH-related"/>
</dbReference>
<dbReference type="InterPro" id="IPR002204">
    <property type="entry name" value="3-OH-isobutyrate_DH-rel_CS"/>
</dbReference>
<dbReference type="SUPFAM" id="SSF51735">
    <property type="entry name" value="NAD(P)-binding Rossmann-fold domains"/>
    <property type="match status" value="1"/>
</dbReference>
<dbReference type="PROSITE" id="PS00895">
    <property type="entry name" value="3_HYDROXYISOBUT_DH"/>
    <property type="match status" value="1"/>
</dbReference>
<keyword evidence="2 6" id="KW-0101">Branched-chain amino acid catabolism</keyword>
<dbReference type="GO" id="GO:0051287">
    <property type="term" value="F:NAD binding"/>
    <property type="evidence" value="ECO:0007669"/>
    <property type="project" value="InterPro"/>
</dbReference>
<evidence type="ECO:0000259" key="8">
    <source>
        <dbReference type="Pfam" id="PF14833"/>
    </source>
</evidence>
<keyword evidence="4 6" id="KW-0520">NAD</keyword>
<feature type="domain" description="3-hydroxyisobutyrate dehydrogenase-like NAD-binding" evidence="8">
    <location>
        <begin position="175"/>
        <end position="300"/>
    </location>
</feature>
<dbReference type="GO" id="GO:0006574">
    <property type="term" value="P:L-valine catabolic process"/>
    <property type="evidence" value="ECO:0007669"/>
    <property type="project" value="UniProtKB-UniPathway"/>
</dbReference>